<sequence>MPQKPEQVLNTLKSGKFAPIYFLQGDETYFIDLISDFIEKHALPDHEKGFNQIVCYGKDLNVGTLLTQARRFPMMAEKQVIIVKEAQDIVDLGREEAQKLLESYVEKPLPSTILVLNHKHKTLDGRKSLAKTLDKSAVFIDSKKLYDNKIPEWITSYLKEKGFAIHPAATQMLADYIGNDLSRLSNEIDKLLINCKDKKEITADLVQQYVGISKEYNMFELQKALTNKDIVKANQIILYFEANAKSNPVIVIIATLFTFFCKLLVSHESSDKSEAGLAKTLGVNPFFVKEYQQAMRVYPLMKIIHIIHYLRIADLQAKGVDSGQMTEGQILKELIYKILH</sequence>
<dbReference type="InterPro" id="IPR008921">
    <property type="entry name" value="DNA_pol3_clamp-load_cplx_C"/>
</dbReference>
<evidence type="ECO:0000313" key="12">
    <source>
        <dbReference type="Proteomes" id="UP001168528"/>
    </source>
</evidence>
<keyword evidence="6" id="KW-0239">DNA-directed DNA polymerase</keyword>
<evidence type="ECO:0000256" key="7">
    <source>
        <dbReference type="ARBA" id="ARBA00034754"/>
    </source>
</evidence>
<evidence type="ECO:0000256" key="5">
    <source>
        <dbReference type="ARBA" id="ARBA00022705"/>
    </source>
</evidence>
<dbReference type="InterPro" id="IPR010372">
    <property type="entry name" value="DNA_pol3_delta_N"/>
</dbReference>
<dbReference type="NCBIfam" id="TIGR01128">
    <property type="entry name" value="holA"/>
    <property type="match status" value="1"/>
</dbReference>
<dbReference type="InterPro" id="IPR005790">
    <property type="entry name" value="DNA_polIII_delta"/>
</dbReference>
<feature type="domain" description="DNA polymerase III delta N-terminal" evidence="9">
    <location>
        <begin position="21"/>
        <end position="141"/>
    </location>
</feature>
<reference evidence="11" key="1">
    <citation type="submission" date="2023-07" db="EMBL/GenBank/DDBJ databases">
        <title>The genome sequence of Rhodocytophaga aerolata KACC 12507.</title>
        <authorList>
            <person name="Zhang X."/>
        </authorList>
    </citation>
    <scope>NUCLEOTIDE SEQUENCE</scope>
    <source>
        <strain evidence="11">KACC 12507</strain>
    </source>
</reference>
<proteinExistence type="inferred from homology"/>
<organism evidence="11 12">
    <name type="scientific">Rhodocytophaga aerolata</name>
    <dbReference type="NCBI Taxonomy" id="455078"/>
    <lineage>
        <taxon>Bacteria</taxon>
        <taxon>Pseudomonadati</taxon>
        <taxon>Bacteroidota</taxon>
        <taxon>Cytophagia</taxon>
        <taxon>Cytophagales</taxon>
        <taxon>Rhodocytophagaceae</taxon>
        <taxon>Rhodocytophaga</taxon>
    </lineage>
</organism>
<accession>A0ABT8R6C9</accession>
<dbReference type="SUPFAM" id="SSF48019">
    <property type="entry name" value="post-AAA+ oligomerization domain-like"/>
    <property type="match status" value="1"/>
</dbReference>
<dbReference type="Gene3D" id="3.40.50.300">
    <property type="entry name" value="P-loop containing nucleotide triphosphate hydrolases"/>
    <property type="match status" value="1"/>
</dbReference>
<dbReference type="SUPFAM" id="SSF52540">
    <property type="entry name" value="P-loop containing nucleoside triphosphate hydrolases"/>
    <property type="match status" value="1"/>
</dbReference>
<comment type="caution">
    <text evidence="11">The sequence shown here is derived from an EMBL/GenBank/DDBJ whole genome shotgun (WGS) entry which is preliminary data.</text>
</comment>
<gene>
    <name evidence="11" type="primary">holA</name>
    <name evidence="11" type="ORF">Q0590_11225</name>
</gene>
<dbReference type="Proteomes" id="UP001168528">
    <property type="component" value="Unassembled WGS sequence"/>
</dbReference>
<dbReference type="PANTHER" id="PTHR34388">
    <property type="entry name" value="DNA POLYMERASE III SUBUNIT DELTA"/>
    <property type="match status" value="1"/>
</dbReference>
<dbReference type="GO" id="GO:0003887">
    <property type="term" value="F:DNA-directed DNA polymerase activity"/>
    <property type="evidence" value="ECO:0007669"/>
    <property type="project" value="UniProtKB-EC"/>
</dbReference>
<evidence type="ECO:0000256" key="2">
    <source>
        <dbReference type="ARBA" id="ARBA00017703"/>
    </source>
</evidence>
<evidence type="ECO:0000256" key="6">
    <source>
        <dbReference type="ARBA" id="ARBA00022932"/>
    </source>
</evidence>
<comment type="similarity">
    <text evidence="7">Belongs to the DNA polymerase HolA subunit family.</text>
</comment>
<evidence type="ECO:0000313" key="11">
    <source>
        <dbReference type="EMBL" id="MDO1446828.1"/>
    </source>
</evidence>
<protein>
    <recommendedName>
        <fullName evidence="2">DNA polymerase III subunit delta</fullName>
        <ecNumber evidence="1">2.7.7.7</ecNumber>
    </recommendedName>
</protein>
<evidence type="ECO:0000256" key="4">
    <source>
        <dbReference type="ARBA" id="ARBA00022695"/>
    </source>
</evidence>
<keyword evidence="4 11" id="KW-0548">Nucleotidyltransferase</keyword>
<keyword evidence="5" id="KW-0235">DNA replication</keyword>
<dbReference type="Pfam" id="PF21694">
    <property type="entry name" value="DNA_pol3_delta_C"/>
    <property type="match status" value="1"/>
</dbReference>
<evidence type="ECO:0000259" key="10">
    <source>
        <dbReference type="Pfam" id="PF21694"/>
    </source>
</evidence>
<dbReference type="Gene3D" id="1.10.8.60">
    <property type="match status" value="1"/>
</dbReference>
<dbReference type="InterPro" id="IPR027417">
    <property type="entry name" value="P-loop_NTPase"/>
</dbReference>
<evidence type="ECO:0000256" key="3">
    <source>
        <dbReference type="ARBA" id="ARBA00022679"/>
    </source>
</evidence>
<dbReference type="Pfam" id="PF06144">
    <property type="entry name" value="DNA_pol3_delta"/>
    <property type="match status" value="1"/>
</dbReference>
<evidence type="ECO:0000256" key="8">
    <source>
        <dbReference type="ARBA" id="ARBA00049244"/>
    </source>
</evidence>
<dbReference type="Gene3D" id="1.20.272.10">
    <property type="match status" value="1"/>
</dbReference>
<feature type="domain" description="DNA polymerase III delta subunit-like C-terminal" evidence="10">
    <location>
        <begin position="216"/>
        <end position="337"/>
    </location>
</feature>
<keyword evidence="3 11" id="KW-0808">Transferase</keyword>
<dbReference type="PANTHER" id="PTHR34388:SF1">
    <property type="entry name" value="DNA POLYMERASE III SUBUNIT DELTA"/>
    <property type="match status" value="1"/>
</dbReference>
<comment type="catalytic activity">
    <reaction evidence="8">
        <text>DNA(n) + a 2'-deoxyribonucleoside 5'-triphosphate = DNA(n+1) + diphosphate</text>
        <dbReference type="Rhea" id="RHEA:22508"/>
        <dbReference type="Rhea" id="RHEA-COMP:17339"/>
        <dbReference type="Rhea" id="RHEA-COMP:17340"/>
        <dbReference type="ChEBI" id="CHEBI:33019"/>
        <dbReference type="ChEBI" id="CHEBI:61560"/>
        <dbReference type="ChEBI" id="CHEBI:173112"/>
        <dbReference type="EC" id="2.7.7.7"/>
    </reaction>
</comment>
<dbReference type="InterPro" id="IPR048466">
    <property type="entry name" value="DNA_pol3_delta-like_C"/>
</dbReference>
<dbReference type="EMBL" id="JAUKPO010000005">
    <property type="protein sequence ID" value="MDO1446828.1"/>
    <property type="molecule type" value="Genomic_DNA"/>
</dbReference>
<dbReference type="EC" id="2.7.7.7" evidence="1"/>
<evidence type="ECO:0000256" key="1">
    <source>
        <dbReference type="ARBA" id="ARBA00012417"/>
    </source>
</evidence>
<keyword evidence="12" id="KW-1185">Reference proteome</keyword>
<evidence type="ECO:0000259" key="9">
    <source>
        <dbReference type="Pfam" id="PF06144"/>
    </source>
</evidence>
<dbReference type="RefSeq" id="WP_302037633.1">
    <property type="nucleotide sequence ID" value="NZ_JAUKPO010000005.1"/>
</dbReference>
<name>A0ABT8R6C9_9BACT</name>